<dbReference type="AlphaFoldDB" id="A0A914WSV5"/>
<dbReference type="PANTHER" id="PTHR47159">
    <property type="entry name" value="PROTEIN CBG07705-RELATED"/>
    <property type="match status" value="1"/>
</dbReference>
<dbReference type="Gene3D" id="2.60.120.680">
    <property type="entry name" value="GOLD domain"/>
    <property type="match status" value="1"/>
</dbReference>
<dbReference type="InterPro" id="IPR036598">
    <property type="entry name" value="GOLD_dom_sf"/>
</dbReference>
<proteinExistence type="predicted"/>
<reference evidence="3" key="1">
    <citation type="submission" date="2022-11" db="UniProtKB">
        <authorList>
            <consortium name="WormBaseParasite"/>
        </authorList>
    </citation>
    <scope>IDENTIFICATION</scope>
</reference>
<evidence type="ECO:0000313" key="3">
    <source>
        <dbReference type="WBParaSite" id="PSAMB.scaffold5272size12135.g26271.t1"/>
    </source>
</evidence>
<dbReference type="Proteomes" id="UP000887566">
    <property type="component" value="Unplaced"/>
</dbReference>
<dbReference type="Gene3D" id="3.40.525.10">
    <property type="entry name" value="CRAL-TRIO lipid binding domain"/>
    <property type="match status" value="1"/>
</dbReference>
<accession>A0A914WSV5</accession>
<dbReference type="Pfam" id="PF25883">
    <property type="entry name" value="F28H7_8_C"/>
    <property type="match status" value="1"/>
</dbReference>
<dbReference type="SUPFAM" id="SSF101576">
    <property type="entry name" value="Supernatant protein factor (SPF), C-terminal domain"/>
    <property type="match status" value="1"/>
</dbReference>
<protein>
    <submittedName>
        <fullName evidence="3">CRAL-TRIO domain-containing protein</fullName>
    </submittedName>
</protein>
<dbReference type="InterPro" id="IPR058960">
    <property type="entry name" value="Ctg-1-like_C"/>
</dbReference>
<organism evidence="2 3">
    <name type="scientific">Plectus sambesii</name>
    <dbReference type="NCBI Taxonomy" id="2011161"/>
    <lineage>
        <taxon>Eukaryota</taxon>
        <taxon>Metazoa</taxon>
        <taxon>Ecdysozoa</taxon>
        <taxon>Nematoda</taxon>
        <taxon>Chromadorea</taxon>
        <taxon>Plectida</taxon>
        <taxon>Plectina</taxon>
        <taxon>Plectoidea</taxon>
        <taxon>Plectidae</taxon>
        <taxon>Plectus</taxon>
    </lineage>
</organism>
<dbReference type="SUPFAM" id="SSF46938">
    <property type="entry name" value="CRAL/TRIO N-terminal domain"/>
    <property type="match status" value="1"/>
</dbReference>
<dbReference type="SMART" id="SM00516">
    <property type="entry name" value="SEC14"/>
    <property type="match status" value="1"/>
</dbReference>
<dbReference type="InterPro" id="IPR036273">
    <property type="entry name" value="CRAL/TRIO_N_dom_sf"/>
</dbReference>
<dbReference type="CDD" id="cd00170">
    <property type="entry name" value="SEC14"/>
    <property type="match status" value="1"/>
</dbReference>
<dbReference type="InterPro" id="IPR053302">
    <property type="entry name" value="CRAL-TRIO_domain"/>
</dbReference>
<feature type="domain" description="CRAL-TRIO" evidence="1">
    <location>
        <begin position="74"/>
        <end position="249"/>
    </location>
</feature>
<name>A0A914WSV5_9BILA</name>
<dbReference type="InterPro" id="IPR001251">
    <property type="entry name" value="CRAL-TRIO_dom"/>
</dbReference>
<sequence>MADINEAERKLIDELRAEVRSELTEKYDTDYNLLRWARGCGYDKALTLTKLKTHLKLRKFMDLDNIRTKEDLLVDSISPVHSPTSFLETNAPDDNKLVMFEFPGRCDINGMMQAIQYTPFMMVRYRLMEEIVDRMNQLERQSGRMSGVVFIFDMKGIEFDPSLLSVVTGPFRIAWGTLMEQYPEWIHRMLIINVPTFMSILWKAFSPFVPDNTKTKIVLMSDNWRKDILQYVHADHLPVRFGGNMRDENGDEWCRSKIAVPPEGKIPREIYWKQLPGQPTTESLTPLSISAGSKSFIVYDILEENTSIEFFMFSEHDHTFCIYLLPDAQIKNVSKQNEVFVEIERPGMTTIDHFTHKCLQPGVYVIKFGNEKAWFMSVVVKYQLRFFNVQGQPISPKLMSAKS</sequence>
<evidence type="ECO:0000313" key="2">
    <source>
        <dbReference type="Proteomes" id="UP000887566"/>
    </source>
</evidence>
<dbReference type="WBParaSite" id="PSAMB.scaffold5272size12135.g26271.t1">
    <property type="protein sequence ID" value="PSAMB.scaffold5272size12135.g26271.t1"/>
    <property type="gene ID" value="PSAMB.scaffold5272size12135.g26271"/>
</dbReference>
<dbReference type="Pfam" id="PF00650">
    <property type="entry name" value="CRAL_TRIO"/>
    <property type="match status" value="1"/>
</dbReference>
<dbReference type="InterPro" id="IPR036865">
    <property type="entry name" value="CRAL-TRIO_dom_sf"/>
</dbReference>
<evidence type="ECO:0000259" key="1">
    <source>
        <dbReference type="PROSITE" id="PS50191"/>
    </source>
</evidence>
<dbReference type="SUPFAM" id="SSF52087">
    <property type="entry name" value="CRAL/TRIO domain"/>
    <property type="match status" value="1"/>
</dbReference>
<dbReference type="PANTHER" id="PTHR47159:SF2">
    <property type="entry name" value="CRAL-TRIO DOMAIN-CONTAINING PROTEIN"/>
    <property type="match status" value="1"/>
</dbReference>
<dbReference type="PROSITE" id="PS50191">
    <property type="entry name" value="CRAL_TRIO"/>
    <property type="match status" value="1"/>
</dbReference>
<keyword evidence="2" id="KW-1185">Reference proteome</keyword>